<keyword evidence="2" id="KW-1185">Reference proteome</keyword>
<dbReference type="VEuPathDB" id="FungiDB:FUN_025540"/>
<comment type="caution">
    <text evidence="1">The sequence shown here is derived from an EMBL/GenBank/DDBJ whole genome shotgun (WGS) entry which is preliminary data.</text>
</comment>
<organism evidence="1 2">
    <name type="scientific">Rhizophagus irregularis</name>
    <dbReference type="NCBI Taxonomy" id="588596"/>
    <lineage>
        <taxon>Eukaryota</taxon>
        <taxon>Fungi</taxon>
        <taxon>Fungi incertae sedis</taxon>
        <taxon>Mucoromycota</taxon>
        <taxon>Glomeromycotina</taxon>
        <taxon>Glomeromycetes</taxon>
        <taxon>Glomerales</taxon>
        <taxon>Glomeraceae</taxon>
        <taxon>Rhizophagus</taxon>
    </lineage>
</organism>
<name>A0A2I1HHP2_9GLOM</name>
<sequence>MEYVKSSNNNNYFYVKIQSVLESLYVGSFVKMDDNIIEKLYPLYQKFAKNHYSVVSELEGYYLTNIFSRECLNMPRLYKNLYDYSQELIYEGDTYVAYNEILRLFELQATKIFWPDNKSLKLNKDPFCLELNNKHDFNAIGALPKPSAKS</sequence>
<dbReference type="VEuPathDB" id="FungiDB:RhiirA1_507803"/>
<evidence type="ECO:0000313" key="1">
    <source>
        <dbReference type="EMBL" id="PKY58394.1"/>
    </source>
</evidence>
<dbReference type="Proteomes" id="UP000234323">
    <property type="component" value="Unassembled WGS sequence"/>
</dbReference>
<gene>
    <name evidence="1" type="ORF">RhiirA4_480279</name>
</gene>
<dbReference type="EMBL" id="LLXI01002994">
    <property type="protein sequence ID" value="PKY58394.1"/>
    <property type="molecule type" value="Genomic_DNA"/>
</dbReference>
<evidence type="ECO:0000313" key="2">
    <source>
        <dbReference type="Proteomes" id="UP000234323"/>
    </source>
</evidence>
<dbReference type="AlphaFoldDB" id="A0A2I1HHP2"/>
<reference evidence="1 2" key="1">
    <citation type="submission" date="2015-10" db="EMBL/GenBank/DDBJ databases">
        <title>Genome analyses suggest a sexual origin of heterokaryosis in a supposedly ancient asexual fungus.</title>
        <authorList>
            <person name="Ropars J."/>
            <person name="Sedzielewska K."/>
            <person name="Noel J."/>
            <person name="Charron P."/>
            <person name="Farinelli L."/>
            <person name="Marton T."/>
            <person name="Kruger M."/>
            <person name="Pelin A."/>
            <person name="Brachmann A."/>
            <person name="Corradi N."/>
        </authorList>
    </citation>
    <scope>NUCLEOTIDE SEQUENCE [LARGE SCALE GENOMIC DNA]</scope>
    <source>
        <strain evidence="1 2">A4</strain>
    </source>
</reference>
<dbReference type="VEuPathDB" id="FungiDB:RhiirFUN_024940"/>
<accession>A0A2I1HHP2</accession>
<protein>
    <submittedName>
        <fullName evidence="1">Uncharacterized protein</fullName>
    </submittedName>
</protein>
<proteinExistence type="predicted"/>